<organism evidence="3 4">
    <name type="scientific">Tritrichomonas musculus</name>
    <dbReference type="NCBI Taxonomy" id="1915356"/>
    <lineage>
        <taxon>Eukaryota</taxon>
        <taxon>Metamonada</taxon>
        <taxon>Parabasalia</taxon>
        <taxon>Tritrichomonadida</taxon>
        <taxon>Tritrichomonadidae</taxon>
        <taxon>Tritrichomonas</taxon>
    </lineage>
</organism>
<evidence type="ECO:0000256" key="1">
    <source>
        <dbReference type="SAM" id="Coils"/>
    </source>
</evidence>
<accession>A0ABR2K081</accession>
<feature type="region of interest" description="Disordered" evidence="2">
    <location>
        <begin position="1"/>
        <end position="35"/>
    </location>
</feature>
<name>A0ABR2K081_9EUKA</name>
<reference evidence="3 4" key="1">
    <citation type="submission" date="2024-04" db="EMBL/GenBank/DDBJ databases">
        <title>Tritrichomonas musculus Genome.</title>
        <authorList>
            <person name="Alves-Ferreira E."/>
            <person name="Grigg M."/>
            <person name="Lorenzi H."/>
            <person name="Galac M."/>
        </authorList>
    </citation>
    <scope>NUCLEOTIDE SEQUENCE [LARGE SCALE GENOMIC DNA]</scope>
    <source>
        <strain evidence="3 4">EAF2021</strain>
    </source>
</reference>
<evidence type="ECO:0000313" key="3">
    <source>
        <dbReference type="EMBL" id="KAK8884515.1"/>
    </source>
</evidence>
<dbReference type="EMBL" id="JAPFFF010000008">
    <property type="protein sequence ID" value="KAK8884515.1"/>
    <property type="molecule type" value="Genomic_DNA"/>
</dbReference>
<feature type="region of interest" description="Disordered" evidence="2">
    <location>
        <begin position="270"/>
        <end position="295"/>
    </location>
</feature>
<proteinExistence type="predicted"/>
<sequence length="821" mass="95354">MPPRNAFSHALRQRSKSLPSKSKKSILYGQKSNPSYKQQLRMVSINSKKDQEPKSQTDIPAVQRVLDEFEHVLKNLQMTNSDITDLNVLMKELRDCISHFPRFLSANPEQKDSFFKSWDNLKTQAIEKLNSGRPCSYETASKELQKSKESLEKIPTKSQFKQANSVIEELLNNIQNIQNKLNDLIQNKSNESYDQKELYKQVSIIKTDLNNLQFMAPTTDFNQSIARVLLEFNKVEKKEKSLQILNRNIQKTEKQLQALIQVKPRAEQNLNRKDEQALSTVSSKKKRPKSVGAFDNKSRISRTSRLSSMSLVSKQLNDYDKKIGVAKSQSLNLNHEINSLNIKINRIQKSIANYQAQLDEITEANSIERDSYKRKLADKIRKSGIPGCESYEQKEKYLAIERKNNLDFRQRLKEIEANEHERLQLNHKIHEIEDWQMQIDEELKRAQNLHACLVKLTAEDNLNTLNANSNGAMEIKVDNDSLQEETETIKTKIADTQKSINDWRDSWKKSVGEDLIDDLESAEQNNIKIMFKRSEFDQQYMSNWSKELDLQIEELEKEASLLKQNTQSLDDDSLNKLKEAVTKLSFYQSNTNSEIRSLPITQQIQINKIEIDRLSKSENETKSESQEIEDQRNQNRQMIDWVKEILDQIQSALTSQNGFKAQLNKSMKITNVDNNNDITKHNDSNNDKNEKLNQEIEELSDAIFSRDKIKSEYEDNNTNMQQLYENMFYVQTSNQSFMELCPQVKERIRKLIRYHQLKRQYDHLLNPDAQNDYSDPIYKVEYANADSQDDESQTDNGNIDYPPGGNNGYSDSESGYGADVF</sequence>
<keyword evidence="1" id="KW-0175">Coiled coil</keyword>
<feature type="coiled-coil region" evidence="1">
    <location>
        <begin position="545"/>
        <end position="572"/>
    </location>
</feature>
<feature type="region of interest" description="Disordered" evidence="2">
    <location>
        <begin position="672"/>
        <end position="691"/>
    </location>
</feature>
<keyword evidence="4" id="KW-1185">Reference proteome</keyword>
<feature type="coiled-coil region" evidence="1">
    <location>
        <begin position="235"/>
        <end position="269"/>
    </location>
</feature>
<feature type="coiled-coil region" evidence="1">
    <location>
        <begin position="160"/>
        <end position="191"/>
    </location>
</feature>
<comment type="caution">
    <text evidence="3">The sequence shown here is derived from an EMBL/GenBank/DDBJ whole genome shotgun (WGS) entry which is preliminary data.</text>
</comment>
<feature type="coiled-coil region" evidence="1">
    <location>
        <begin position="337"/>
        <end position="364"/>
    </location>
</feature>
<feature type="compositionally biased region" description="Basic and acidic residues" evidence="2">
    <location>
        <begin position="678"/>
        <end position="691"/>
    </location>
</feature>
<evidence type="ECO:0000256" key="2">
    <source>
        <dbReference type="SAM" id="MobiDB-lite"/>
    </source>
</evidence>
<evidence type="ECO:0000313" key="4">
    <source>
        <dbReference type="Proteomes" id="UP001470230"/>
    </source>
</evidence>
<dbReference type="Proteomes" id="UP001470230">
    <property type="component" value="Unassembled WGS sequence"/>
</dbReference>
<gene>
    <name evidence="3" type="ORF">M9Y10_043628</name>
</gene>
<protein>
    <submittedName>
        <fullName evidence="3">Uncharacterized protein</fullName>
    </submittedName>
</protein>
<feature type="region of interest" description="Disordered" evidence="2">
    <location>
        <begin position="781"/>
        <end position="821"/>
    </location>
</feature>